<dbReference type="AlphaFoldDB" id="A0A0Q9ZDM2"/>
<evidence type="ECO:0000259" key="2">
    <source>
        <dbReference type="Pfam" id="PF01266"/>
    </source>
</evidence>
<dbReference type="STRING" id="270918.APR42_11185"/>
<gene>
    <name evidence="3" type="ORF">APR42_11185</name>
</gene>
<dbReference type="EMBL" id="LKTP01000035">
    <property type="protein sequence ID" value="KRG27626.1"/>
    <property type="molecule type" value="Genomic_DNA"/>
</dbReference>
<dbReference type="InterPro" id="IPR036188">
    <property type="entry name" value="FAD/NAD-bd_sf"/>
</dbReference>
<dbReference type="GO" id="GO:0016491">
    <property type="term" value="F:oxidoreductase activity"/>
    <property type="evidence" value="ECO:0007669"/>
    <property type="project" value="UniProtKB-KW"/>
</dbReference>
<organism evidence="3 4">
    <name type="scientific">Salegentibacter mishustinae</name>
    <dbReference type="NCBI Taxonomy" id="270918"/>
    <lineage>
        <taxon>Bacteria</taxon>
        <taxon>Pseudomonadati</taxon>
        <taxon>Bacteroidota</taxon>
        <taxon>Flavobacteriia</taxon>
        <taxon>Flavobacteriales</taxon>
        <taxon>Flavobacteriaceae</taxon>
        <taxon>Salegentibacter</taxon>
    </lineage>
</organism>
<dbReference type="Gene3D" id="3.50.50.60">
    <property type="entry name" value="FAD/NAD(P)-binding domain"/>
    <property type="match status" value="1"/>
</dbReference>
<dbReference type="GO" id="GO:0005737">
    <property type="term" value="C:cytoplasm"/>
    <property type="evidence" value="ECO:0007669"/>
    <property type="project" value="TreeGrafter"/>
</dbReference>
<keyword evidence="4" id="KW-1185">Reference proteome</keyword>
<dbReference type="Pfam" id="PF01266">
    <property type="entry name" value="DAO"/>
    <property type="match status" value="1"/>
</dbReference>
<dbReference type="Proteomes" id="UP000051643">
    <property type="component" value="Unassembled WGS sequence"/>
</dbReference>
<dbReference type="PANTHER" id="PTHR13847:SF289">
    <property type="entry name" value="GLYCINE OXIDASE"/>
    <property type="match status" value="1"/>
</dbReference>
<dbReference type="OrthoDB" id="214253at2"/>
<keyword evidence="1" id="KW-0560">Oxidoreductase</keyword>
<sequence>MLDYIVVGLGLSGIAISRNLERRNRQFVVFEDSSQKSSLVAGGLFNPVILKRFTLAWNANEHMKVAIPFYKELEAKLQTKIVYPIDIYRKFFSAEEQNNWFEAADKPLLSEYLDTDLVKEINACIPSEFSFGRVRQTGVIDTDVLISEYRNYLKNEDKIKFERFDYNELQNSEDWVSYKGISARKIIFCEGFGMQHNPFFNYLPLRGNKGEYLTIYSEELQLEEAVKSSVFIIPLGNNLYKVGATYNNQDKDPQPSEEAREELENKLAKLINCKFEIVDQSAGIRPASKDRKPMLGRHPEYKNLYCCNGFGSRGVLISPSVSEQLIELAENDVQLASEIDLQRFSKLTRSKHPKHS</sequence>
<reference evidence="3" key="1">
    <citation type="submission" date="2015-10" db="EMBL/GenBank/DDBJ databases">
        <title>Draft genome sequence of Salegentibacter mishustinae KCTC 12263.</title>
        <authorList>
            <person name="Lin W."/>
            <person name="Zheng Q."/>
        </authorList>
    </citation>
    <scope>NUCLEOTIDE SEQUENCE [LARGE SCALE GENOMIC DNA]</scope>
    <source>
        <strain evidence="3">KCTC 12263</strain>
    </source>
</reference>
<dbReference type="InterPro" id="IPR006076">
    <property type="entry name" value="FAD-dep_OxRdtase"/>
</dbReference>
<dbReference type="SUPFAM" id="SSF51971">
    <property type="entry name" value="Nucleotide-binding domain"/>
    <property type="match status" value="1"/>
</dbReference>
<dbReference type="PANTHER" id="PTHR13847">
    <property type="entry name" value="SARCOSINE DEHYDROGENASE-RELATED"/>
    <property type="match status" value="1"/>
</dbReference>
<accession>A0A0Q9ZDM2</accession>
<protein>
    <submittedName>
        <fullName evidence="3">FAD-dependent oxidoreductase</fullName>
    </submittedName>
</protein>
<dbReference type="Gene3D" id="3.30.9.10">
    <property type="entry name" value="D-Amino Acid Oxidase, subunit A, domain 2"/>
    <property type="match status" value="1"/>
</dbReference>
<dbReference type="RefSeq" id="WP_057482976.1">
    <property type="nucleotide sequence ID" value="NZ_BMWR01000005.1"/>
</dbReference>
<dbReference type="SUPFAM" id="SSF54373">
    <property type="entry name" value="FAD-linked reductases, C-terminal domain"/>
    <property type="match status" value="1"/>
</dbReference>
<feature type="domain" description="FAD dependent oxidoreductase" evidence="2">
    <location>
        <begin position="3"/>
        <end position="327"/>
    </location>
</feature>
<proteinExistence type="predicted"/>
<evidence type="ECO:0000313" key="3">
    <source>
        <dbReference type="EMBL" id="KRG27626.1"/>
    </source>
</evidence>
<evidence type="ECO:0000256" key="1">
    <source>
        <dbReference type="ARBA" id="ARBA00023002"/>
    </source>
</evidence>
<evidence type="ECO:0000313" key="4">
    <source>
        <dbReference type="Proteomes" id="UP000051643"/>
    </source>
</evidence>
<name>A0A0Q9ZDM2_9FLAO</name>
<comment type="caution">
    <text evidence="3">The sequence shown here is derived from an EMBL/GenBank/DDBJ whole genome shotgun (WGS) entry which is preliminary data.</text>
</comment>